<accession>A0A8S0RUE5</accession>
<organism evidence="2 3">
    <name type="scientific">Olea europaea subsp. europaea</name>
    <dbReference type="NCBI Taxonomy" id="158383"/>
    <lineage>
        <taxon>Eukaryota</taxon>
        <taxon>Viridiplantae</taxon>
        <taxon>Streptophyta</taxon>
        <taxon>Embryophyta</taxon>
        <taxon>Tracheophyta</taxon>
        <taxon>Spermatophyta</taxon>
        <taxon>Magnoliopsida</taxon>
        <taxon>eudicotyledons</taxon>
        <taxon>Gunneridae</taxon>
        <taxon>Pentapetalae</taxon>
        <taxon>asterids</taxon>
        <taxon>lamiids</taxon>
        <taxon>Lamiales</taxon>
        <taxon>Oleaceae</taxon>
        <taxon>Oleeae</taxon>
        <taxon>Olea</taxon>
    </lineage>
</organism>
<feature type="compositionally biased region" description="Polar residues" evidence="1">
    <location>
        <begin position="124"/>
        <end position="133"/>
    </location>
</feature>
<dbReference type="AlphaFoldDB" id="A0A8S0RUE5"/>
<reference evidence="2 3" key="1">
    <citation type="submission" date="2019-12" db="EMBL/GenBank/DDBJ databases">
        <authorList>
            <person name="Alioto T."/>
            <person name="Alioto T."/>
            <person name="Gomez Garrido J."/>
        </authorList>
    </citation>
    <scope>NUCLEOTIDE SEQUENCE [LARGE SCALE GENOMIC DNA]</scope>
</reference>
<evidence type="ECO:0000313" key="3">
    <source>
        <dbReference type="Proteomes" id="UP000594638"/>
    </source>
</evidence>
<comment type="caution">
    <text evidence="2">The sequence shown here is derived from an EMBL/GenBank/DDBJ whole genome shotgun (WGS) entry which is preliminary data.</text>
</comment>
<keyword evidence="3" id="KW-1185">Reference proteome</keyword>
<evidence type="ECO:0000313" key="2">
    <source>
        <dbReference type="EMBL" id="CAA2983548.1"/>
    </source>
</evidence>
<proteinExistence type="predicted"/>
<protein>
    <submittedName>
        <fullName evidence="2">AP-4 complex subunit epsilon</fullName>
    </submittedName>
</protein>
<sequence>MAPTPEYMPQQESHNGRLEISEVTYSATTVPPFSDVGSSELKLLLDGNGTTQRNSVESANSKLHDAYYDSRKQLVEISPEKQKLAALLFGGASKSDGRQSSSSQKVTKNNSHAAVKSHVEKTATSDTVSIKTSQPPPDLLDLGEPTGTSIPPSLDPFKHLKGLLNLQ</sequence>
<name>A0A8S0RUE5_OLEEU</name>
<evidence type="ECO:0000256" key="1">
    <source>
        <dbReference type="SAM" id="MobiDB-lite"/>
    </source>
</evidence>
<dbReference type="Gramene" id="OE9A090229T1">
    <property type="protein sequence ID" value="OE9A090229C1"/>
    <property type="gene ID" value="OE9A090229"/>
</dbReference>
<dbReference type="EMBL" id="CACTIH010003734">
    <property type="protein sequence ID" value="CAA2983548.1"/>
    <property type="molecule type" value="Genomic_DNA"/>
</dbReference>
<feature type="region of interest" description="Disordered" evidence="1">
    <location>
        <begin position="92"/>
        <end position="154"/>
    </location>
</feature>
<gene>
    <name evidence="2" type="ORF">OLEA9_A090229</name>
</gene>
<dbReference type="Proteomes" id="UP000594638">
    <property type="component" value="Unassembled WGS sequence"/>
</dbReference>